<proteinExistence type="predicted"/>
<evidence type="ECO:0000313" key="3">
    <source>
        <dbReference type="Proteomes" id="UP001199260"/>
    </source>
</evidence>
<accession>A0AAW4XXV2</accession>
<keyword evidence="1" id="KW-0472">Membrane</keyword>
<gene>
    <name evidence="2" type="ORF">LPW39_11085</name>
</gene>
<reference evidence="2 3" key="1">
    <citation type="submission" date="2021-11" db="EMBL/GenBank/DDBJ databases">
        <title>Genome sequence.</title>
        <authorList>
            <person name="Sun Q."/>
        </authorList>
    </citation>
    <scope>NUCLEOTIDE SEQUENCE [LARGE SCALE GENOMIC DNA]</scope>
    <source>
        <strain evidence="2 3">KCTC 12005</strain>
    </source>
</reference>
<dbReference type="RefSeq" id="WP_230774614.1">
    <property type="nucleotide sequence ID" value="NZ_JAJNCT010000010.1"/>
</dbReference>
<sequence length="127" mass="13693">MQIDVEDKKLVGFNDPARHALTKSIGEFIDDLVKEANRIEATHNPSSGAPQITSSMVGDAAVLIRRGLARPKRKIGAKVLRIVAAVLSMAVGFSYDAAKLQDKTYMLIFVVVVALAILAVTISTIME</sequence>
<dbReference type="Proteomes" id="UP001199260">
    <property type="component" value="Unassembled WGS sequence"/>
</dbReference>
<organism evidence="2 3">
    <name type="scientific">Comamonas koreensis</name>
    <dbReference type="NCBI Taxonomy" id="160825"/>
    <lineage>
        <taxon>Bacteria</taxon>
        <taxon>Pseudomonadati</taxon>
        <taxon>Pseudomonadota</taxon>
        <taxon>Betaproteobacteria</taxon>
        <taxon>Burkholderiales</taxon>
        <taxon>Comamonadaceae</taxon>
        <taxon>Comamonas</taxon>
    </lineage>
</organism>
<dbReference type="EMBL" id="JAJNCT010000010">
    <property type="protein sequence ID" value="MCD2165679.1"/>
    <property type="molecule type" value="Genomic_DNA"/>
</dbReference>
<keyword evidence="1" id="KW-0812">Transmembrane</keyword>
<evidence type="ECO:0000313" key="2">
    <source>
        <dbReference type="EMBL" id="MCD2165679.1"/>
    </source>
</evidence>
<feature type="transmembrane region" description="Helical" evidence="1">
    <location>
        <begin position="105"/>
        <end position="126"/>
    </location>
</feature>
<keyword evidence="3" id="KW-1185">Reference proteome</keyword>
<keyword evidence="1" id="KW-1133">Transmembrane helix</keyword>
<dbReference type="AlphaFoldDB" id="A0AAW4XXV2"/>
<name>A0AAW4XXV2_9BURK</name>
<evidence type="ECO:0000256" key="1">
    <source>
        <dbReference type="SAM" id="Phobius"/>
    </source>
</evidence>
<protein>
    <submittedName>
        <fullName evidence="2">Uncharacterized protein</fullName>
    </submittedName>
</protein>
<feature type="transmembrane region" description="Helical" evidence="1">
    <location>
        <begin position="75"/>
        <end position="93"/>
    </location>
</feature>
<comment type="caution">
    <text evidence="2">The sequence shown here is derived from an EMBL/GenBank/DDBJ whole genome shotgun (WGS) entry which is preliminary data.</text>
</comment>